<evidence type="ECO:0000259" key="8">
    <source>
        <dbReference type="Pfam" id="PF13091"/>
    </source>
</evidence>
<keyword evidence="6" id="KW-0443">Lipid metabolism</keyword>
<dbReference type="Proteomes" id="UP000294894">
    <property type="component" value="Chromosome"/>
</dbReference>
<proteinExistence type="inferred from homology"/>
<name>A0A4V1BEC0_9ACTN</name>
<keyword evidence="4" id="KW-0378">Hydrolase</keyword>
<protein>
    <recommendedName>
        <fullName evidence="3">phospholipase D</fullName>
        <ecNumber evidence="3">3.1.4.4</ecNumber>
    </recommendedName>
</protein>
<evidence type="ECO:0000313" key="10">
    <source>
        <dbReference type="Proteomes" id="UP000294894"/>
    </source>
</evidence>
<dbReference type="SUPFAM" id="SSF56024">
    <property type="entry name" value="Phospholipase D/nuclease"/>
    <property type="match status" value="2"/>
</dbReference>
<feature type="chain" id="PRO_5038424853" description="phospholipase D" evidence="7">
    <location>
        <begin position="18"/>
        <end position="366"/>
    </location>
</feature>
<evidence type="ECO:0000256" key="6">
    <source>
        <dbReference type="ARBA" id="ARBA00023098"/>
    </source>
</evidence>
<evidence type="ECO:0000256" key="2">
    <source>
        <dbReference type="ARBA" id="ARBA00008664"/>
    </source>
</evidence>
<dbReference type="KEGG" id="noy:EXE57_18725"/>
<dbReference type="EC" id="3.1.4.4" evidence="3"/>
<feature type="domain" description="Phospholipase D-like" evidence="8">
    <location>
        <begin position="64"/>
        <end position="188"/>
    </location>
</feature>
<dbReference type="AlphaFoldDB" id="A0A4V1BEC0"/>
<keyword evidence="10" id="KW-1185">Reference proteome</keyword>
<sequence length="366" mass="40218">MLSYALVLVLLAGGCSAGDEPEREADVSYRAPAGLLLARPAAEGEEEQNPTVEVLLDLVRNTPAGARIRIVGNSFSFVPVAEALVAAHERGVRVQVLVDERASGEWQAPALLRSALGDDRRADSFIQLRRGGVHQKVWSFTRTGRSRDVVLVGSMNLTYYSARQYTDVYSYVGRGDVRRIFDRRFEQLTRQLPDVEPRESVALGRDRVWFFPGYDEQTDPVRASLEAVPPAGSRIRVVMYAWLDARGVGLAELLAAKDAAGADVEVVLGKSVGEQVRQVLADSGVEVSSGVFADGEDVHHKLTLVSHRTSRGGVRRFVLTGSDNYTTKSLDRPEVVLRLDGDRGPAFGRYQRWVDGLVARGEHEYG</sequence>
<organism evidence="9 10">
    <name type="scientific">Nocardioides euryhalodurans</name>
    <dbReference type="NCBI Taxonomy" id="2518370"/>
    <lineage>
        <taxon>Bacteria</taxon>
        <taxon>Bacillati</taxon>
        <taxon>Actinomycetota</taxon>
        <taxon>Actinomycetes</taxon>
        <taxon>Propionibacteriales</taxon>
        <taxon>Nocardioidaceae</taxon>
        <taxon>Nocardioides</taxon>
    </lineage>
</organism>
<dbReference type="CDD" id="cd00138">
    <property type="entry name" value="PLDc_SF"/>
    <property type="match status" value="1"/>
</dbReference>
<evidence type="ECO:0000313" key="9">
    <source>
        <dbReference type="EMBL" id="QBR94092.1"/>
    </source>
</evidence>
<dbReference type="InterPro" id="IPR051406">
    <property type="entry name" value="PLD_domain"/>
</dbReference>
<dbReference type="EMBL" id="CP038267">
    <property type="protein sequence ID" value="QBR94092.1"/>
    <property type="molecule type" value="Genomic_DNA"/>
</dbReference>
<gene>
    <name evidence="9" type="ORF">EXE57_18725</name>
</gene>
<feature type="signal peptide" evidence="7">
    <location>
        <begin position="1"/>
        <end position="17"/>
    </location>
</feature>
<comment type="catalytic activity">
    <reaction evidence="1">
        <text>a 1,2-diacyl-sn-glycero-3-phosphocholine + H2O = a 1,2-diacyl-sn-glycero-3-phosphate + choline + H(+)</text>
        <dbReference type="Rhea" id="RHEA:14445"/>
        <dbReference type="ChEBI" id="CHEBI:15354"/>
        <dbReference type="ChEBI" id="CHEBI:15377"/>
        <dbReference type="ChEBI" id="CHEBI:15378"/>
        <dbReference type="ChEBI" id="CHEBI:57643"/>
        <dbReference type="ChEBI" id="CHEBI:58608"/>
        <dbReference type="EC" id="3.1.4.4"/>
    </reaction>
</comment>
<dbReference type="RefSeq" id="WP_135080177.1">
    <property type="nucleotide sequence ID" value="NZ_CP038267.1"/>
</dbReference>
<dbReference type="InterPro" id="IPR025202">
    <property type="entry name" value="PLD-like_dom"/>
</dbReference>
<keyword evidence="7" id="KW-0732">Signal</keyword>
<evidence type="ECO:0000256" key="5">
    <source>
        <dbReference type="ARBA" id="ARBA00022963"/>
    </source>
</evidence>
<dbReference type="Pfam" id="PF13091">
    <property type="entry name" value="PLDc_2"/>
    <property type="match status" value="1"/>
</dbReference>
<evidence type="ECO:0000256" key="7">
    <source>
        <dbReference type="SAM" id="SignalP"/>
    </source>
</evidence>
<dbReference type="GO" id="GO:0016891">
    <property type="term" value="F:RNA endonuclease activity producing 5'-phosphomonoesters, hydrolytic mechanism"/>
    <property type="evidence" value="ECO:0007669"/>
    <property type="project" value="TreeGrafter"/>
</dbReference>
<comment type="similarity">
    <text evidence="2">Belongs to the phospholipase D family.</text>
</comment>
<accession>A0A4V1BEC0</accession>
<keyword evidence="5" id="KW-0442">Lipid degradation</keyword>
<evidence type="ECO:0000256" key="4">
    <source>
        <dbReference type="ARBA" id="ARBA00022801"/>
    </source>
</evidence>
<evidence type="ECO:0000256" key="1">
    <source>
        <dbReference type="ARBA" id="ARBA00000798"/>
    </source>
</evidence>
<reference evidence="9 10" key="1">
    <citation type="submission" date="2019-03" db="EMBL/GenBank/DDBJ databases">
        <title>Three New Species of Nocardioides, Nocardioides euryhalodurans sp. nov., Nocardioides seonyuensis sp. nov. and Nocardioides eburneoflavus sp. nov., Iolated from Soil.</title>
        <authorList>
            <person name="Roh S.G."/>
            <person name="Lee C."/>
            <person name="Kim M.-K."/>
            <person name="Kim S.B."/>
        </authorList>
    </citation>
    <scope>NUCLEOTIDE SEQUENCE [LARGE SCALE GENOMIC DNA]</scope>
    <source>
        <strain evidence="9 10">MMS17-SY117</strain>
    </source>
</reference>
<dbReference type="GO" id="GO:0016042">
    <property type="term" value="P:lipid catabolic process"/>
    <property type="evidence" value="ECO:0007669"/>
    <property type="project" value="UniProtKB-KW"/>
</dbReference>
<dbReference type="Gene3D" id="3.30.870.10">
    <property type="entry name" value="Endonuclease Chain A"/>
    <property type="match status" value="2"/>
</dbReference>
<dbReference type="PANTHER" id="PTHR43856:SF1">
    <property type="entry name" value="MITOCHONDRIAL CARDIOLIPIN HYDROLASE"/>
    <property type="match status" value="1"/>
</dbReference>
<dbReference type="GO" id="GO:0004630">
    <property type="term" value="F:phospholipase D activity"/>
    <property type="evidence" value="ECO:0007669"/>
    <property type="project" value="UniProtKB-EC"/>
</dbReference>
<dbReference type="PANTHER" id="PTHR43856">
    <property type="entry name" value="CARDIOLIPIN HYDROLASE"/>
    <property type="match status" value="1"/>
</dbReference>
<evidence type="ECO:0000256" key="3">
    <source>
        <dbReference type="ARBA" id="ARBA00012027"/>
    </source>
</evidence>
<dbReference type="OrthoDB" id="3740959at2"/>